<dbReference type="Pfam" id="PF00535">
    <property type="entry name" value="Glycos_transf_2"/>
    <property type="match status" value="1"/>
</dbReference>
<accession>A0ABD5WDS5</accession>
<dbReference type="RefSeq" id="WP_284031215.1">
    <property type="nucleotide sequence ID" value="NZ_CP126154.1"/>
</dbReference>
<dbReference type="PANTHER" id="PTHR43179:SF12">
    <property type="entry name" value="GALACTOFURANOSYLTRANSFERASE GLFT2"/>
    <property type="match status" value="1"/>
</dbReference>
<dbReference type="Gene3D" id="3.90.550.10">
    <property type="entry name" value="Spore Coat Polysaccharide Biosynthesis Protein SpsA, Chain A"/>
    <property type="match status" value="1"/>
</dbReference>
<protein>
    <submittedName>
        <fullName evidence="6">Glycosyltransferase</fullName>
        <ecNumber evidence="6">2.4.-.-</ecNumber>
    </submittedName>
</protein>
<evidence type="ECO:0000313" key="7">
    <source>
        <dbReference type="Proteomes" id="UP001596461"/>
    </source>
</evidence>
<evidence type="ECO:0000256" key="3">
    <source>
        <dbReference type="ARBA" id="ARBA00022679"/>
    </source>
</evidence>
<dbReference type="EC" id="2.4.-.-" evidence="6"/>
<reference evidence="6 7" key="1">
    <citation type="journal article" date="2019" name="Int. J. Syst. Evol. Microbiol.">
        <title>The Global Catalogue of Microorganisms (GCM) 10K type strain sequencing project: providing services to taxonomists for standard genome sequencing and annotation.</title>
        <authorList>
            <consortium name="The Broad Institute Genomics Platform"/>
            <consortium name="The Broad Institute Genome Sequencing Center for Infectious Disease"/>
            <person name="Wu L."/>
            <person name="Ma J."/>
        </authorList>
    </citation>
    <scope>NUCLEOTIDE SEQUENCE [LARGE SCALE GENOMIC DNA]</scope>
    <source>
        <strain evidence="6 7">DT31</strain>
    </source>
</reference>
<evidence type="ECO:0000313" key="6">
    <source>
        <dbReference type="EMBL" id="MFC7071354.1"/>
    </source>
</evidence>
<keyword evidence="3 6" id="KW-0808">Transferase</keyword>
<organism evidence="6 7">
    <name type="scientific">Halobaculum lipolyticum</name>
    <dbReference type="NCBI Taxonomy" id="3032001"/>
    <lineage>
        <taxon>Archaea</taxon>
        <taxon>Methanobacteriati</taxon>
        <taxon>Methanobacteriota</taxon>
        <taxon>Stenosarchaea group</taxon>
        <taxon>Halobacteria</taxon>
        <taxon>Halobacteriales</taxon>
        <taxon>Haloferacaceae</taxon>
        <taxon>Halobaculum</taxon>
    </lineage>
</organism>
<dbReference type="PANTHER" id="PTHR43179">
    <property type="entry name" value="RHAMNOSYLTRANSFERASE WBBL"/>
    <property type="match status" value="1"/>
</dbReference>
<keyword evidence="7" id="KW-1185">Reference proteome</keyword>
<dbReference type="InterPro" id="IPR029044">
    <property type="entry name" value="Nucleotide-diphossugar_trans"/>
</dbReference>
<dbReference type="GeneID" id="81126085"/>
<sequence>MSRARAPGATASGASANRSASAPADVLAPLSEPSVSVVVTTHAWDRYGAFRDAIRSVQRQTYGDTELVCPIDADADMADATRAIADGGVTVEYDPDGTGLSAARNRGARAASGDVYAFLDDDCVASETWVETLVAAFEDGAIAAGGPAVPDWPAERPWYVPREWDWLVGGGPYHDRECEVRNTYGCNLSVRADVFDALGGFDESFGKTGDLEQAEETEFCTRMRERYGEGVRYRPTASVRHRVFTEQLRVGHLLRRAYAQGRAKRRIGLDDEETGFLRETLVNLARQPPHRSAATLAFTAATGAGYLFG</sequence>
<name>A0ABD5WDS5_9EURY</name>
<comment type="caution">
    <text evidence="6">The sequence shown here is derived from an EMBL/GenBank/DDBJ whole genome shotgun (WGS) entry which is preliminary data.</text>
</comment>
<evidence type="ECO:0000256" key="4">
    <source>
        <dbReference type="SAM" id="MobiDB-lite"/>
    </source>
</evidence>
<feature type="region of interest" description="Disordered" evidence="4">
    <location>
        <begin position="1"/>
        <end position="20"/>
    </location>
</feature>
<dbReference type="InterPro" id="IPR001173">
    <property type="entry name" value="Glyco_trans_2-like"/>
</dbReference>
<keyword evidence="2 6" id="KW-0328">Glycosyltransferase</keyword>
<dbReference type="EMBL" id="JBHTAH010000022">
    <property type="protein sequence ID" value="MFC7071354.1"/>
    <property type="molecule type" value="Genomic_DNA"/>
</dbReference>
<evidence type="ECO:0000256" key="2">
    <source>
        <dbReference type="ARBA" id="ARBA00022676"/>
    </source>
</evidence>
<dbReference type="GO" id="GO:0016757">
    <property type="term" value="F:glycosyltransferase activity"/>
    <property type="evidence" value="ECO:0007669"/>
    <property type="project" value="UniProtKB-KW"/>
</dbReference>
<feature type="compositionally biased region" description="Low complexity" evidence="4">
    <location>
        <begin position="9"/>
        <end position="20"/>
    </location>
</feature>
<gene>
    <name evidence="6" type="ORF">ACFQL9_17045</name>
</gene>
<comment type="similarity">
    <text evidence="1">Belongs to the glycosyltransferase 2 family.</text>
</comment>
<feature type="domain" description="Glycosyltransferase 2-like" evidence="5">
    <location>
        <begin position="36"/>
        <end position="196"/>
    </location>
</feature>
<dbReference type="AlphaFoldDB" id="A0ABD5WDS5"/>
<dbReference type="SUPFAM" id="SSF53448">
    <property type="entry name" value="Nucleotide-diphospho-sugar transferases"/>
    <property type="match status" value="1"/>
</dbReference>
<dbReference type="Proteomes" id="UP001596461">
    <property type="component" value="Unassembled WGS sequence"/>
</dbReference>
<proteinExistence type="inferred from homology"/>
<evidence type="ECO:0000256" key="1">
    <source>
        <dbReference type="ARBA" id="ARBA00006739"/>
    </source>
</evidence>
<evidence type="ECO:0000259" key="5">
    <source>
        <dbReference type="Pfam" id="PF00535"/>
    </source>
</evidence>